<dbReference type="GO" id="GO:0004568">
    <property type="term" value="F:chitinase activity"/>
    <property type="evidence" value="ECO:0007669"/>
    <property type="project" value="TreeGrafter"/>
</dbReference>
<dbReference type="GO" id="GO:0005975">
    <property type="term" value="P:carbohydrate metabolic process"/>
    <property type="evidence" value="ECO:0007669"/>
    <property type="project" value="InterPro"/>
</dbReference>
<dbReference type="SUPFAM" id="SSF54556">
    <property type="entry name" value="Chitinase insertion domain"/>
    <property type="match status" value="1"/>
</dbReference>
<evidence type="ECO:0000259" key="2">
    <source>
        <dbReference type="PROSITE" id="PS51910"/>
    </source>
</evidence>
<dbReference type="GO" id="GO:0006032">
    <property type="term" value="P:chitin catabolic process"/>
    <property type="evidence" value="ECO:0007669"/>
    <property type="project" value="TreeGrafter"/>
</dbReference>
<keyword evidence="1" id="KW-0732">Signal</keyword>
<reference evidence="3 4" key="1">
    <citation type="journal article" date="2016" name="Nat. Commun.">
        <title>Extremotolerant tardigrade genome and improved radiotolerance of human cultured cells by tardigrade-unique protein.</title>
        <authorList>
            <person name="Hashimoto T."/>
            <person name="Horikawa D.D."/>
            <person name="Saito Y."/>
            <person name="Kuwahara H."/>
            <person name="Kozuka-Hata H."/>
            <person name="Shin-I T."/>
            <person name="Minakuchi Y."/>
            <person name="Ohishi K."/>
            <person name="Motoyama A."/>
            <person name="Aizu T."/>
            <person name="Enomoto A."/>
            <person name="Kondo K."/>
            <person name="Tanaka S."/>
            <person name="Hara Y."/>
            <person name="Koshikawa S."/>
            <person name="Sagara H."/>
            <person name="Miura T."/>
            <person name="Yokobori S."/>
            <person name="Miyagawa K."/>
            <person name="Suzuki Y."/>
            <person name="Kubo T."/>
            <person name="Oyama M."/>
            <person name="Kohara Y."/>
            <person name="Fujiyama A."/>
            <person name="Arakawa K."/>
            <person name="Katayama T."/>
            <person name="Toyoda A."/>
            <person name="Kunieda T."/>
        </authorList>
    </citation>
    <scope>NUCLEOTIDE SEQUENCE [LARGE SCALE GENOMIC DNA]</scope>
    <source>
        <strain evidence="3 4">YOKOZUNA-1</strain>
    </source>
</reference>
<evidence type="ECO:0000256" key="1">
    <source>
        <dbReference type="SAM" id="SignalP"/>
    </source>
</evidence>
<dbReference type="Gene3D" id="3.20.20.80">
    <property type="entry name" value="Glycosidases"/>
    <property type="match status" value="1"/>
</dbReference>
<dbReference type="Proteomes" id="UP000186922">
    <property type="component" value="Unassembled WGS sequence"/>
</dbReference>
<dbReference type="PANTHER" id="PTHR11177:SF317">
    <property type="entry name" value="CHITINASE 12-RELATED"/>
    <property type="match status" value="1"/>
</dbReference>
<dbReference type="PANTHER" id="PTHR11177">
    <property type="entry name" value="CHITINASE"/>
    <property type="match status" value="1"/>
</dbReference>
<sequence>MREAIFSAFLVLVLTVILKCGNFVEAQQPPILTCVYASWASYRKLPGRVMGDELPAQICTHAVYLYASMVNNTLVSFDSYNDLSGRGQRGNYEKFAQLKSKNPKLRNLIGVGGWNAGGFMFSQMAMRNATRKTFTDSVITFCKTYSFDGLLIDWLVPGVGARGGDPDDYANFPTLLKEMKAAFKKEAIGRAEDLIIAITISADISNIDYYDVENLNIGVDIYYLLAYDFYGPWSHVTYHHSPLFNQPGNYSVDTALQGWFKTNINKAKLALAVTTMARSYAIPVEDNDDTTKIGVKILGDGRAGPLTASNGTLSYTEVCRMLAASTYTVIKDPVAKVPHAYSYDGDLWLSFENEQSVKDKAAYVQSQKVGSGIMIFSSDQDDPHGYCGTPYPLSRAARSVLAPLSPIEDQAFTSEMNGHVDALCFSKTQANCDVTLRCPKFSSTAFASGELDCAQGQNCTFPTSVLECVLPSGFSSARDKSFFIQSTTSAPAAYTQVTCRADGATKSDSSAGKYFVCDTTGFATLESVRQYVCPVGYRLRGAGPVCVLE</sequence>
<dbReference type="EMBL" id="BDGG01000002">
    <property type="protein sequence ID" value="GAU91738.1"/>
    <property type="molecule type" value="Genomic_DNA"/>
</dbReference>
<dbReference type="Pfam" id="PF00704">
    <property type="entry name" value="Glyco_hydro_18"/>
    <property type="match status" value="1"/>
</dbReference>
<name>A0A1D1UZX0_RAMVA</name>
<dbReference type="InterPro" id="IPR017853">
    <property type="entry name" value="GH"/>
</dbReference>
<accession>A0A1D1UZX0</accession>
<dbReference type="InterPro" id="IPR050314">
    <property type="entry name" value="Glycosyl_Hydrlase_18"/>
</dbReference>
<comment type="caution">
    <text evidence="3">The sequence shown here is derived from an EMBL/GenBank/DDBJ whole genome shotgun (WGS) entry which is preliminary data.</text>
</comment>
<dbReference type="InterPro" id="IPR011583">
    <property type="entry name" value="Chitinase_II/V-like_cat"/>
</dbReference>
<proteinExistence type="predicted"/>
<feature type="signal peptide" evidence="1">
    <location>
        <begin position="1"/>
        <end position="26"/>
    </location>
</feature>
<evidence type="ECO:0000313" key="4">
    <source>
        <dbReference type="Proteomes" id="UP000186922"/>
    </source>
</evidence>
<dbReference type="GO" id="GO:0005576">
    <property type="term" value="C:extracellular region"/>
    <property type="evidence" value="ECO:0007669"/>
    <property type="project" value="TreeGrafter"/>
</dbReference>
<gene>
    <name evidence="3" type="primary">RvY_03938-1</name>
    <name evidence="3" type="synonym">RvY_03938.1</name>
    <name evidence="3" type="ORF">RvY_03938</name>
</gene>
<dbReference type="GO" id="GO:0008061">
    <property type="term" value="F:chitin binding"/>
    <property type="evidence" value="ECO:0007669"/>
    <property type="project" value="InterPro"/>
</dbReference>
<dbReference type="InterPro" id="IPR029070">
    <property type="entry name" value="Chitinase_insertion_sf"/>
</dbReference>
<organism evidence="3 4">
    <name type="scientific">Ramazzottius varieornatus</name>
    <name type="common">Water bear</name>
    <name type="synonym">Tardigrade</name>
    <dbReference type="NCBI Taxonomy" id="947166"/>
    <lineage>
        <taxon>Eukaryota</taxon>
        <taxon>Metazoa</taxon>
        <taxon>Ecdysozoa</taxon>
        <taxon>Tardigrada</taxon>
        <taxon>Eutardigrada</taxon>
        <taxon>Parachela</taxon>
        <taxon>Hypsibioidea</taxon>
        <taxon>Ramazzottiidae</taxon>
        <taxon>Ramazzottius</taxon>
    </lineage>
</organism>
<feature type="domain" description="GH18" evidence="2">
    <location>
        <begin position="30"/>
        <end position="404"/>
    </location>
</feature>
<dbReference type="Gene3D" id="3.10.50.10">
    <property type="match status" value="1"/>
</dbReference>
<dbReference type="STRING" id="947166.A0A1D1UZX0"/>
<dbReference type="PROSITE" id="PS51910">
    <property type="entry name" value="GH18_2"/>
    <property type="match status" value="1"/>
</dbReference>
<dbReference type="InterPro" id="IPR001223">
    <property type="entry name" value="Glyco_hydro18_cat"/>
</dbReference>
<dbReference type="OrthoDB" id="73875at2759"/>
<protein>
    <recommendedName>
        <fullName evidence="2">GH18 domain-containing protein</fullName>
    </recommendedName>
</protein>
<dbReference type="AlphaFoldDB" id="A0A1D1UZX0"/>
<dbReference type="SUPFAM" id="SSF51445">
    <property type="entry name" value="(Trans)glycosidases"/>
    <property type="match status" value="1"/>
</dbReference>
<keyword evidence="4" id="KW-1185">Reference proteome</keyword>
<dbReference type="SMART" id="SM00636">
    <property type="entry name" value="Glyco_18"/>
    <property type="match status" value="1"/>
</dbReference>
<feature type="chain" id="PRO_5008897863" description="GH18 domain-containing protein" evidence="1">
    <location>
        <begin position="27"/>
        <end position="549"/>
    </location>
</feature>
<evidence type="ECO:0000313" key="3">
    <source>
        <dbReference type="EMBL" id="GAU91738.1"/>
    </source>
</evidence>